<name>A0A8S9X152_APOLU</name>
<evidence type="ECO:0000313" key="3">
    <source>
        <dbReference type="Proteomes" id="UP000466442"/>
    </source>
</evidence>
<evidence type="ECO:0000313" key="2">
    <source>
        <dbReference type="EMBL" id="KAF6201305.1"/>
    </source>
</evidence>
<dbReference type="AlphaFoldDB" id="A0A8S9X152"/>
<organism evidence="2 3">
    <name type="scientific">Apolygus lucorum</name>
    <name type="common">Small green plant bug</name>
    <name type="synonym">Lygocoris lucorum</name>
    <dbReference type="NCBI Taxonomy" id="248454"/>
    <lineage>
        <taxon>Eukaryota</taxon>
        <taxon>Metazoa</taxon>
        <taxon>Ecdysozoa</taxon>
        <taxon>Arthropoda</taxon>
        <taxon>Hexapoda</taxon>
        <taxon>Insecta</taxon>
        <taxon>Pterygota</taxon>
        <taxon>Neoptera</taxon>
        <taxon>Paraneoptera</taxon>
        <taxon>Hemiptera</taxon>
        <taxon>Heteroptera</taxon>
        <taxon>Panheteroptera</taxon>
        <taxon>Cimicomorpha</taxon>
        <taxon>Miridae</taxon>
        <taxon>Mirini</taxon>
        <taxon>Apolygus</taxon>
    </lineage>
</organism>
<gene>
    <name evidence="2" type="ORF">GE061_005753</name>
</gene>
<comment type="caution">
    <text evidence="2">The sequence shown here is derived from an EMBL/GenBank/DDBJ whole genome shotgun (WGS) entry which is preliminary data.</text>
</comment>
<accession>A0A8S9X152</accession>
<feature type="region of interest" description="Disordered" evidence="1">
    <location>
        <begin position="78"/>
        <end position="97"/>
    </location>
</feature>
<dbReference type="EMBL" id="WIXP02000013">
    <property type="protein sequence ID" value="KAF6201305.1"/>
    <property type="molecule type" value="Genomic_DNA"/>
</dbReference>
<evidence type="ECO:0000256" key="1">
    <source>
        <dbReference type="SAM" id="MobiDB-lite"/>
    </source>
</evidence>
<keyword evidence="3" id="KW-1185">Reference proteome</keyword>
<dbReference type="Proteomes" id="UP000466442">
    <property type="component" value="Unassembled WGS sequence"/>
</dbReference>
<reference evidence="2" key="1">
    <citation type="journal article" date="2021" name="Mol. Ecol. Resour.">
        <title>Apolygus lucorum genome provides insights into omnivorousness and mesophyll feeding.</title>
        <authorList>
            <person name="Liu Y."/>
            <person name="Liu H."/>
            <person name="Wang H."/>
            <person name="Huang T."/>
            <person name="Liu B."/>
            <person name="Yang B."/>
            <person name="Yin L."/>
            <person name="Li B."/>
            <person name="Zhang Y."/>
            <person name="Zhang S."/>
            <person name="Jiang F."/>
            <person name="Zhang X."/>
            <person name="Ren Y."/>
            <person name="Wang B."/>
            <person name="Wang S."/>
            <person name="Lu Y."/>
            <person name="Wu K."/>
            <person name="Fan W."/>
            <person name="Wang G."/>
        </authorList>
    </citation>
    <scope>NUCLEOTIDE SEQUENCE</scope>
    <source>
        <strain evidence="2">12Hb</strain>
    </source>
</reference>
<protein>
    <submittedName>
        <fullName evidence="2">Uncharacterized protein</fullName>
    </submittedName>
</protein>
<sequence length="97" mass="10559">MFGVPPRPARRTNRTVEGADAAQFPLVSEVAVLGSVSCFFLRRSLTLFDFLRDRSPVVLFIARPVNKVLPSLITQVSSSPTSLVTSRSHPSRSGSSE</sequence>
<proteinExistence type="predicted"/>